<sequence length="64" mass="6974">MARSQGIDAPQSGPDGLLVVSLDPVDSKEDIMGSFTSLRSDSYYFEVSTVDGFRDLELAYPLLT</sequence>
<dbReference type="GeneID" id="69028693"/>
<reference evidence="2" key="1">
    <citation type="journal article" date="2015" name="PLoS Genet.">
        <title>The dynamic genome and transcriptome of the human fungal pathogen Blastomyces and close relative Emmonsia.</title>
        <authorList>
            <person name="Munoz J.F."/>
            <person name="Gauthier G.M."/>
            <person name="Desjardins C.A."/>
            <person name="Gallo J.E."/>
            <person name="Holder J."/>
            <person name="Sullivan T.D."/>
            <person name="Marty A.J."/>
            <person name="Carmen J.C."/>
            <person name="Chen Z."/>
            <person name="Ding L."/>
            <person name="Gujja S."/>
            <person name="Magrini V."/>
            <person name="Misas E."/>
            <person name="Mitreva M."/>
            <person name="Priest M."/>
            <person name="Saif S."/>
            <person name="Whiston E.A."/>
            <person name="Young S."/>
            <person name="Zeng Q."/>
            <person name="Goldman W.E."/>
            <person name="Mardis E.R."/>
            <person name="Taylor J.W."/>
            <person name="McEwen J.G."/>
            <person name="Clay O.K."/>
            <person name="Klein B.S."/>
            <person name="Cuomo C.A."/>
        </authorList>
    </citation>
    <scope>NUCLEOTIDE SEQUENCE [LARGE SCALE GENOMIC DNA]</scope>
    <source>
        <strain evidence="2">ER-3 / ATCC MYA-2586</strain>
    </source>
</reference>
<proteinExistence type="predicted"/>
<evidence type="ECO:0000313" key="1">
    <source>
        <dbReference type="EMBL" id="EEQ91755.2"/>
    </source>
</evidence>
<dbReference type="RefSeq" id="XP_045278229.1">
    <property type="nucleotide sequence ID" value="XM_045422632.1"/>
</dbReference>
<dbReference type="Proteomes" id="UP000002039">
    <property type="component" value="Unassembled WGS sequence"/>
</dbReference>
<accession>A0ABP2F4W4</accession>
<gene>
    <name evidence="1" type="ORF">BDCG_06875</name>
</gene>
<keyword evidence="2" id="KW-1185">Reference proteome</keyword>
<dbReference type="EMBL" id="EQ999979">
    <property type="protein sequence ID" value="EEQ91755.2"/>
    <property type="molecule type" value="Genomic_DNA"/>
</dbReference>
<protein>
    <submittedName>
        <fullName evidence="1">Uncharacterized protein</fullName>
    </submittedName>
</protein>
<evidence type="ECO:0000313" key="2">
    <source>
        <dbReference type="Proteomes" id="UP000002039"/>
    </source>
</evidence>
<organism evidence="1 2">
    <name type="scientific">Ajellomyces dermatitidis (strain ER-3 / ATCC MYA-2586)</name>
    <name type="common">Blastomyces dermatitidis</name>
    <dbReference type="NCBI Taxonomy" id="559297"/>
    <lineage>
        <taxon>Eukaryota</taxon>
        <taxon>Fungi</taxon>
        <taxon>Dikarya</taxon>
        <taxon>Ascomycota</taxon>
        <taxon>Pezizomycotina</taxon>
        <taxon>Eurotiomycetes</taxon>
        <taxon>Eurotiomycetidae</taxon>
        <taxon>Onygenales</taxon>
        <taxon>Ajellomycetaceae</taxon>
        <taxon>Blastomyces</taxon>
    </lineage>
</organism>
<name>A0ABP2F4W4_AJEDR</name>